<dbReference type="AlphaFoldDB" id="A0A6V8PU52"/>
<keyword evidence="4" id="KW-0511">Multifunctional enzyme</keyword>
<dbReference type="InterPro" id="IPR002695">
    <property type="entry name" value="PurH-like"/>
</dbReference>
<dbReference type="GO" id="GO:0006189">
    <property type="term" value="P:'de novo' IMP biosynthetic process"/>
    <property type="evidence" value="ECO:0007669"/>
    <property type="project" value="TreeGrafter"/>
</dbReference>
<evidence type="ECO:0000313" key="5">
    <source>
        <dbReference type="EMBL" id="GFP36109.1"/>
    </source>
</evidence>
<comment type="caution">
    <text evidence="5">The sequence shown here is derived from an EMBL/GenBank/DDBJ whole genome shotgun (WGS) entry which is preliminary data.</text>
</comment>
<feature type="non-terminal residue" evidence="5">
    <location>
        <position position="245"/>
    </location>
</feature>
<organism evidence="5 6">
    <name type="scientific">Candidatus Hakubella thermalkaliphila</name>
    <dbReference type="NCBI Taxonomy" id="2754717"/>
    <lineage>
        <taxon>Bacteria</taxon>
        <taxon>Bacillati</taxon>
        <taxon>Actinomycetota</taxon>
        <taxon>Actinomycetota incertae sedis</taxon>
        <taxon>Candidatus Hakubellales</taxon>
        <taxon>Candidatus Hakubellaceae</taxon>
        <taxon>Candidatus Hakubella</taxon>
    </lineage>
</organism>
<keyword evidence="3 5" id="KW-0378">Hydrolase</keyword>
<dbReference type="SMART" id="SM00798">
    <property type="entry name" value="AICARFT_IMPCHas"/>
    <property type="match status" value="1"/>
</dbReference>
<dbReference type="PANTHER" id="PTHR11692">
    <property type="entry name" value="BIFUNCTIONAL PURINE BIOSYNTHESIS PROTEIN PURH"/>
    <property type="match status" value="1"/>
</dbReference>
<reference evidence="5 6" key="1">
    <citation type="journal article" date="2020" name="Front. Microbiol.">
        <title>Single-cell genomics of novel Actinobacteria with the Wood-Ljungdahl pathway discovered in a serpentinizing system.</title>
        <authorList>
            <person name="Merino N."/>
            <person name="Kawai M."/>
            <person name="Boyd E.S."/>
            <person name="Colman D.R."/>
            <person name="McGlynn S.E."/>
            <person name="Nealson K.H."/>
            <person name="Kurokawa K."/>
            <person name="Hongoh Y."/>
        </authorList>
    </citation>
    <scope>NUCLEOTIDE SEQUENCE [LARGE SCALE GENOMIC DNA]</scope>
    <source>
        <strain evidence="5 6">S43</strain>
    </source>
</reference>
<dbReference type="GO" id="GO:0003937">
    <property type="term" value="F:IMP cyclohydrolase activity"/>
    <property type="evidence" value="ECO:0007669"/>
    <property type="project" value="InterPro"/>
</dbReference>
<dbReference type="GO" id="GO:0004643">
    <property type="term" value="F:phosphoribosylaminoimidazolecarboxamide formyltransferase activity"/>
    <property type="evidence" value="ECO:0007669"/>
    <property type="project" value="InterPro"/>
</dbReference>
<dbReference type="Proteomes" id="UP000576480">
    <property type="component" value="Unassembled WGS sequence"/>
</dbReference>
<accession>A0A6V8PU52</accession>
<gene>
    <name evidence="5" type="ORF">HKBW3S43_01896</name>
</gene>
<dbReference type="InterPro" id="IPR024051">
    <property type="entry name" value="AICAR_Tfase_dup_dom_sf"/>
</dbReference>
<name>A0A6V8PU52_9ACTN</name>
<evidence type="ECO:0000256" key="3">
    <source>
        <dbReference type="ARBA" id="ARBA00022801"/>
    </source>
</evidence>
<keyword evidence="1 5" id="KW-0808">Transferase</keyword>
<dbReference type="Gene3D" id="3.40.140.20">
    <property type="match status" value="2"/>
</dbReference>
<evidence type="ECO:0000256" key="2">
    <source>
        <dbReference type="ARBA" id="ARBA00022755"/>
    </source>
</evidence>
<evidence type="ECO:0000256" key="4">
    <source>
        <dbReference type="ARBA" id="ARBA00023268"/>
    </source>
</evidence>
<dbReference type="PANTHER" id="PTHR11692:SF0">
    <property type="entry name" value="BIFUNCTIONAL PURINE BIOSYNTHESIS PROTEIN ATIC"/>
    <property type="match status" value="1"/>
</dbReference>
<dbReference type="FunFam" id="3.40.140.20:FF:000001">
    <property type="entry name" value="Bifunctional purine biosynthesis protein PurH"/>
    <property type="match status" value="1"/>
</dbReference>
<keyword evidence="2" id="KW-0658">Purine biosynthesis</keyword>
<dbReference type="EMBL" id="BLSB01000410">
    <property type="protein sequence ID" value="GFP36109.1"/>
    <property type="molecule type" value="Genomic_DNA"/>
</dbReference>
<dbReference type="InterPro" id="IPR016193">
    <property type="entry name" value="Cytidine_deaminase-like"/>
</dbReference>
<dbReference type="GO" id="GO:0005829">
    <property type="term" value="C:cytosol"/>
    <property type="evidence" value="ECO:0007669"/>
    <property type="project" value="TreeGrafter"/>
</dbReference>
<evidence type="ECO:0000313" key="6">
    <source>
        <dbReference type="Proteomes" id="UP000576480"/>
    </source>
</evidence>
<dbReference type="SUPFAM" id="SSF53927">
    <property type="entry name" value="Cytidine deaminase-like"/>
    <property type="match status" value="1"/>
</dbReference>
<evidence type="ECO:0000256" key="1">
    <source>
        <dbReference type="ARBA" id="ARBA00022679"/>
    </source>
</evidence>
<sequence>AGVTTVADAYQKAYAGDPLAAFGGVVACNTLVDLKVAKMINKTFIEAIIAPGYRSEALRELRKKEQIRALEMGSKRERGPRPRERKNVDGGLLVQDADVGMEAFENMEVVTKAKPSAREMEDLLFALRVAKHVRSNAIVLVEGLKTVGIGAGQMSRVDATKIAVMKAGDRSKGSVLASDAFFPFRDSVDWVAQHGIRAIIQPGGSVRDKEVIAAADEHGISIIFSGRRYFLNEFHFFPSLSGPSR</sequence>
<protein>
    <submittedName>
        <fullName evidence="5">Phosphoribosylaminoimidazolecarboxamide formyltransferase / IMP cyclohydrolase</fullName>
    </submittedName>
</protein>
<proteinExistence type="predicted"/>
<dbReference type="Pfam" id="PF01808">
    <property type="entry name" value="AICARFT_IMPCHas"/>
    <property type="match status" value="1"/>
</dbReference>
<feature type="non-terminal residue" evidence="5">
    <location>
        <position position="1"/>
    </location>
</feature>